<proteinExistence type="predicted"/>
<accession>A0A8S1ALL5</accession>
<evidence type="ECO:0000256" key="1">
    <source>
        <dbReference type="SAM" id="MobiDB-lite"/>
    </source>
</evidence>
<gene>
    <name evidence="2" type="ORF">APLA_LOCUS12760</name>
</gene>
<evidence type="ECO:0000313" key="3">
    <source>
        <dbReference type="Proteomes" id="UP000494106"/>
    </source>
</evidence>
<organism evidence="2 3">
    <name type="scientific">Arctia plantaginis</name>
    <name type="common">Wood tiger moth</name>
    <name type="synonym">Phalaena plantaginis</name>
    <dbReference type="NCBI Taxonomy" id="874455"/>
    <lineage>
        <taxon>Eukaryota</taxon>
        <taxon>Metazoa</taxon>
        <taxon>Ecdysozoa</taxon>
        <taxon>Arthropoda</taxon>
        <taxon>Hexapoda</taxon>
        <taxon>Insecta</taxon>
        <taxon>Pterygota</taxon>
        <taxon>Neoptera</taxon>
        <taxon>Endopterygota</taxon>
        <taxon>Lepidoptera</taxon>
        <taxon>Glossata</taxon>
        <taxon>Ditrysia</taxon>
        <taxon>Noctuoidea</taxon>
        <taxon>Erebidae</taxon>
        <taxon>Arctiinae</taxon>
        <taxon>Arctia</taxon>
    </lineage>
</organism>
<feature type="compositionally biased region" description="Polar residues" evidence="1">
    <location>
        <begin position="121"/>
        <end position="131"/>
    </location>
</feature>
<reference evidence="2 3" key="1">
    <citation type="submission" date="2020-04" db="EMBL/GenBank/DDBJ databases">
        <authorList>
            <person name="Wallbank WR R."/>
            <person name="Pardo Diaz C."/>
            <person name="Kozak K."/>
            <person name="Martin S."/>
            <person name="Jiggins C."/>
            <person name="Moest M."/>
            <person name="Warren A I."/>
            <person name="Byers J.R.P. K."/>
            <person name="Montejo-Kovacevich G."/>
            <person name="Yen C E."/>
        </authorList>
    </citation>
    <scope>NUCLEOTIDE SEQUENCE [LARGE SCALE GENOMIC DNA]</scope>
</reference>
<name>A0A8S1ALL5_ARCPL</name>
<feature type="region of interest" description="Disordered" evidence="1">
    <location>
        <begin position="117"/>
        <end position="143"/>
    </location>
</feature>
<evidence type="ECO:0008006" key="4">
    <source>
        <dbReference type="Google" id="ProtNLM"/>
    </source>
</evidence>
<dbReference type="OrthoDB" id="7472940at2759"/>
<evidence type="ECO:0000313" key="2">
    <source>
        <dbReference type="EMBL" id="CAB3250542.1"/>
    </source>
</evidence>
<keyword evidence="3" id="KW-1185">Reference proteome</keyword>
<dbReference type="EMBL" id="CADEBC010000540">
    <property type="protein sequence ID" value="CAB3250542.1"/>
    <property type="molecule type" value="Genomic_DNA"/>
</dbReference>
<dbReference type="Proteomes" id="UP000494106">
    <property type="component" value="Unassembled WGS sequence"/>
</dbReference>
<sequence>MDNESLIRLCRTSFSTREIEDAKSLLFESVRTDRRKISRRKDGKAERDLQDIITVFKETDPEKIPVFVARELHRLPPVTFDHIDATRLLKDILIMREELTKLKAECVTKAELQETLHDKQQVTSPVSSPKASESDNSRANVNSKRVKNVNVTVNAGKSLTPLIQRCNLQISDQVKEDGSNNAILLSHPQLSQNISKQRSSPGCENDVDGACVSGRQTGFNRFETAIPPRSLQPADVNNDLLQKDHMINMLCGQKSLAEIVGDSTGWKPDKVDEGWIQVQRKKLRNQFIGNIGSAMDKSGKFKAAESKVPLFIYNVAKDVTEMDIKDYIYEKTQEQVSIYKLKMRRAKSYDSYKIFVSKSKLALYLDDKLWPTDIKFRQFINFRDLGNSNRKQS</sequence>
<comment type="caution">
    <text evidence="2">The sequence shown here is derived from an EMBL/GenBank/DDBJ whole genome shotgun (WGS) entry which is preliminary data.</text>
</comment>
<protein>
    <recommendedName>
        <fullName evidence="4">Mutant cadherin</fullName>
    </recommendedName>
</protein>
<dbReference type="AlphaFoldDB" id="A0A8S1ALL5"/>